<gene>
    <name evidence="3" type="ORF">HERILL_LOCUS848</name>
</gene>
<keyword evidence="4" id="KW-1185">Reference proteome</keyword>
<protein>
    <recommendedName>
        <fullName evidence="2">CUB domain-containing protein</fullName>
    </recommendedName>
</protein>
<dbReference type="Proteomes" id="UP000594454">
    <property type="component" value="Chromosome 1"/>
</dbReference>
<dbReference type="PANTHER" id="PTHR33236">
    <property type="entry name" value="INTRAFLAGELLAR TRANSPORT PROTEIN 122 FAMILY PROTEIN-RELATED"/>
    <property type="match status" value="1"/>
</dbReference>
<feature type="signal peptide" evidence="1">
    <location>
        <begin position="1"/>
        <end position="21"/>
    </location>
</feature>
<reference evidence="3 4" key="1">
    <citation type="submission" date="2020-11" db="EMBL/GenBank/DDBJ databases">
        <authorList>
            <person name="Wallbank WR R."/>
            <person name="Pardo Diaz C."/>
            <person name="Kozak K."/>
            <person name="Martin S."/>
            <person name="Jiggins C."/>
            <person name="Moest M."/>
            <person name="Warren A I."/>
            <person name="Generalovic N T."/>
            <person name="Byers J.R.P. K."/>
            <person name="Montejo-Kovacevich G."/>
            <person name="Yen C E."/>
        </authorList>
    </citation>
    <scope>NUCLEOTIDE SEQUENCE [LARGE SCALE GENOMIC DNA]</scope>
</reference>
<dbReference type="AlphaFoldDB" id="A0A7R8UBI5"/>
<dbReference type="Pfam" id="PF26080">
    <property type="entry name" value="CUB_animal"/>
    <property type="match status" value="1"/>
</dbReference>
<sequence length="397" mass="45146">MVLKNLQILVFILFGLSLVSAQLPFGFNPRKIFGYDLLPKPAASETECKTDNDRHPGTCMSRKECNQLSGTASGSCAGSEVCCEISMACGKVSRAKKTVIRSPSHIPDQCTYYFRPYSKYVCQLRIDFSMKLGTPSIPKRNLGTDGSYVHCDETYIKFGKQIKLCGVDRKQHVYLTFNAERDQNTELPITIIHKEAQNAGSDYWDIVVTQIECPPKEVYSENDQLWSWKVDRKLRFDQDLIAPEGCLQYFIEDSGTFESFNYNNGNGPYLGDMRYGVCFRRKHGDRSIIFEATKFNLNSNRYNRLDTNLNCFDPLNPRSNKDYLLIPDSYLRTPSGVFPGIRAEASKYCGTILEGRELYYSPAGPFVVTVNFDRRYSRYNRMAVMSLGLEEASDGES</sequence>
<name>A0A7R8UBI5_HERIL</name>
<dbReference type="OrthoDB" id="6378913at2759"/>
<evidence type="ECO:0000313" key="3">
    <source>
        <dbReference type="EMBL" id="CAD7077506.1"/>
    </source>
</evidence>
<keyword evidence="1" id="KW-0732">Signal</keyword>
<dbReference type="InterPro" id="IPR058698">
    <property type="entry name" value="CUB_metazoa"/>
</dbReference>
<dbReference type="EMBL" id="LR899009">
    <property type="protein sequence ID" value="CAD7077506.1"/>
    <property type="molecule type" value="Genomic_DNA"/>
</dbReference>
<evidence type="ECO:0000313" key="4">
    <source>
        <dbReference type="Proteomes" id="UP000594454"/>
    </source>
</evidence>
<feature type="domain" description="CUB" evidence="2">
    <location>
        <begin position="243"/>
        <end position="377"/>
    </location>
</feature>
<dbReference type="InParanoid" id="A0A7R8UBI5"/>
<evidence type="ECO:0000259" key="2">
    <source>
        <dbReference type="Pfam" id="PF26080"/>
    </source>
</evidence>
<proteinExistence type="predicted"/>
<organism evidence="3 4">
    <name type="scientific">Hermetia illucens</name>
    <name type="common">Black soldier fly</name>
    <dbReference type="NCBI Taxonomy" id="343691"/>
    <lineage>
        <taxon>Eukaryota</taxon>
        <taxon>Metazoa</taxon>
        <taxon>Ecdysozoa</taxon>
        <taxon>Arthropoda</taxon>
        <taxon>Hexapoda</taxon>
        <taxon>Insecta</taxon>
        <taxon>Pterygota</taxon>
        <taxon>Neoptera</taxon>
        <taxon>Endopterygota</taxon>
        <taxon>Diptera</taxon>
        <taxon>Brachycera</taxon>
        <taxon>Stratiomyomorpha</taxon>
        <taxon>Stratiomyidae</taxon>
        <taxon>Hermetiinae</taxon>
        <taxon>Hermetia</taxon>
    </lineage>
</organism>
<evidence type="ECO:0000256" key="1">
    <source>
        <dbReference type="SAM" id="SignalP"/>
    </source>
</evidence>
<feature type="chain" id="PRO_5031443338" description="CUB domain-containing protein" evidence="1">
    <location>
        <begin position="22"/>
        <end position="397"/>
    </location>
</feature>
<dbReference type="PANTHER" id="PTHR33236:SF12">
    <property type="entry name" value="CUB DOMAIN-CONTAINING PROTEIN-RELATED"/>
    <property type="match status" value="1"/>
</dbReference>
<accession>A0A7R8UBI5</accession>